<gene>
    <name evidence="2" type="ORF">CJD38_16320</name>
</gene>
<accession>A0A2T5MC19</accession>
<feature type="transmembrane region" description="Helical" evidence="1">
    <location>
        <begin position="6"/>
        <end position="25"/>
    </location>
</feature>
<sequence>MSLITAFEIITLAGVSLSLLAVIMFEMGDSIVDQKRVALGRKPLIKPARRVTDVMAAAANNQLVDLPKAA</sequence>
<reference evidence="2 3" key="1">
    <citation type="submission" date="2018-04" db="EMBL/GenBank/DDBJ databases">
        <title>Novel species isolated from glacier.</title>
        <authorList>
            <person name="Liu Q."/>
            <person name="Xin Y.-H."/>
        </authorList>
    </citation>
    <scope>NUCLEOTIDE SEQUENCE [LARGE SCALE GENOMIC DNA]</scope>
    <source>
        <strain evidence="2 3">GT1R17</strain>
    </source>
</reference>
<keyword evidence="3" id="KW-1185">Reference proteome</keyword>
<dbReference type="EMBL" id="QANS01000007">
    <property type="protein sequence ID" value="PTU30110.1"/>
    <property type="molecule type" value="Genomic_DNA"/>
</dbReference>
<dbReference type="Proteomes" id="UP000244248">
    <property type="component" value="Unassembled WGS sequence"/>
</dbReference>
<protein>
    <submittedName>
        <fullName evidence="2">Uncharacterized protein</fullName>
    </submittedName>
</protein>
<dbReference type="RefSeq" id="WP_107941456.1">
    <property type="nucleotide sequence ID" value="NZ_QANS01000007.1"/>
</dbReference>
<name>A0A2T5MC19_9GAMM</name>
<keyword evidence="1" id="KW-0472">Membrane</keyword>
<proteinExistence type="predicted"/>
<keyword evidence="1" id="KW-0812">Transmembrane</keyword>
<comment type="caution">
    <text evidence="2">The sequence shown here is derived from an EMBL/GenBank/DDBJ whole genome shotgun (WGS) entry which is preliminary data.</text>
</comment>
<organism evidence="2 3">
    <name type="scientific">Stenotrophobium rhamnosiphilum</name>
    <dbReference type="NCBI Taxonomy" id="2029166"/>
    <lineage>
        <taxon>Bacteria</taxon>
        <taxon>Pseudomonadati</taxon>
        <taxon>Pseudomonadota</taxon>
        <taxon>Gammaproteobacteria</taxon>
        <taxon>Nevskiales</taxon>
        <taxon>Nevskiaceae</taxon>
        <taxon>Stenotrophobium</taxon>
    </lineage>
</organism>
<evidence type="ECO:0000313" key="3">
    <source>
        <dbReference type="Proteomes" id="UP000244248"/>
    </source>
</evidence>
<evidence type="ECO:0000256" key="1">
    <source>
        <dbReference type="SAM" id="Phobius"/>
    </source>
</evidence>
<dbReference type="AlphaFoldDB" id="A0A2T5MC19"/>
<evidence type="ECO:0000313" key="2">
    <source>
        <dbReference type="EMBL" id="PTU30110.1"/>
    </source>
</evidence>
<keyword evidence="1" id="KW-1133">Transmembrane helix</keyword>